<evidence type="ECO:0000313" key="8">
    <source>
        <dbReference type="EMBL" id="EAX89782.1"/>
    </source>
</evidence>
<dbReference type="UniPathway" id="UPA00058">
    <property type="reaction ID" value="UER00102"/>
</dbReference>
<dbReference type="SUPFAM" id="SSF53901">
    <property type="entry name" value="Thiolase-like"/>
    <property type="match status" value="2"/>
</dbReference>
<name>A2FZ93_TRIV3</name>
<accession>A2FZ93</accession>
<dbReference type="STRING" id="5722.A2FZ93"/>
<dbReference type="VEuPathDB" id="TrichDB:TVAG_438940"/>
<dbReference type="InterPro" id="IPR013746">
    <property type="entry name" value="HMG_CoA_synt_C_dom"/>
</dbReference>
<keyword evidence="5" id="KW-0443">Lipid metabolism</keyword>
<dbReference type="OrthoDB" id="1269963at2759"/>
<feature type="binding site" evidence="4">
    <location>
        <position position="260"/>
    </location>
    <ligand>
        <name>CoA</name>
        <dbReference type="ChEBI" id="CHEBI:57287"/>
    </ligand>
</feature>
<dbReference type="AlphaFoldDB" id="A2FZ93"/>
<dbReference type="GO" id="GO:0010142">
    <property type="term" value="P:farnesyl diphosphate biosynthetic process, mevalonate pathway"/>
    <property type="evidence" value="ECO:0000318"/>
    <property type="project" value="GO_Central"/>
</dbReference>
<dbReference type="GO" id="GO:0006084">
    <property type="term" value="P:acetyl-CoA metabolic process"/>
    <property type="evidence" value="ECO:0000318"/>
    <property type="project" value="GO_Central"/>
</dbReference>
<dbReference type="PANTHER" id="PTHR43323:SF2">
    <property type="entry name" value="HYDROXYMETHYLGLUTARYL-COA SYNTHASE"/>
    <property type="match status" value="1"/>
</dbReference>
<comment type="catalytic activity">
    <reaction evidence="5">
        <text>acetoacetyl-CoA + acetyl-CoA + H2O = (3S)-3-hydroxy-3-methylglutaryl-CoA + CoA + H(+)</text>
        <dbReference type="Rhea" id="RHEA:10188"/>
        <dbReference type="ChEBI" id="CHEBI:15377"/>
        <dbReference type="ChEBI" id="CHEBI:15378"/>
        <dbReference type="ChEBI" id="CHEBI:43074"/>
        <dbReference type="ChEBI" id="CHEBI:57286"/>
        <dbReference type="ChEBI" id="CHEBI:57287"/>
        <dbReference type="ChEBI" id="CHEBI:57288"/>
        <dbReference type="EC" id="2.3.3.10"/>
    </reaction>
</comment>
<protein>
    <recommendedName>
        <fullName evidence="5">Hydroxymethylglutaryl-CoA synthase</fullName>
        <shortName evidence="5">HMG-CoA synthase</shortName>
        <ecNumber evidence="5">2.3.3.10</ecNumber>
    </recommendedName>
    <alternativeName>
        <fullName evidence="5">3-hydroxy-3-methylglutaryl coenzyme A synthase</fullName>
    </alternativeName>
</protein>
<dbReference type="KEGG" id="tva:4747456"/>
<dbReference type="CDD" id="cd00827">
    <property type="entry name" value="init_cond_enzymes"/>
    <property type="match status" value="1"/>
</dbReference>
<evidence type="ECO:0000256" key="1">
    <source>
        <dbReference type="ARBA" id="ARBA00007061"/>
    </source>
</evidence>
<evidence type="ECO:0000256" key="5">
    <source>
        <dbReference type="RuleBase" id="RU364071"/>
    </source>
</evidence>
<dbReference type="GO" id="GO:0016126">
    <property type="term" value="P:sterol biosynthetic process"/>
    <property type="evidence" value="ECO:0007669"/>
    <property type="project" value="UniProtKB-KW"/>
</dbReference>
<dbReference type="InterPro" id="IPR010122">
    <property type="entry name" value="HMG_CoA_synthase_euk"/>
</dbReference>
<evidence type="ECO:0000256" key="2">
    <source>
        <dbReference type="ARBA" id="ARBA00022679"/>
    </source>
</evidence>
<sequence length="433" mass="48713">MSVPQNIGIKAIQVNIPRSYVTQDDLEETEISILGEESRTKIKGKFTKGLGQTALSFCTDHEDTASIAMSAVQKLMDTYGYKPTDFGRLEIGSETAIDRSKSIKSFVMQLFEENHSIMGVDNTNACYGGTAAFLNSLAWIESSQWDGRLALVVCADIAVYDDRAARPTGGCGAVAMVLGPDAPIVFEKGSLTNYFTHSFDFWKPNPANPHPKVDGPLSLTLYYECLENCYMQFRTRHPGTTLDKFDYVVFHTPFQNHIKKCTGRLNFLDQHQDNNDPEIIKTRSEHQTVSQQSHDAAQIFKDKVQPASLMSAMCGNGYTASLYMALSSLIFNRDLTGKRLMMFSYGSGAASSMYVLNVVGDIKFMKDALNLEERLANRVQRKVSDYDHDIKLADQLYRTAPYEPSCSLDLIESGAWYLEKIDDNWRRIYKRKE</sequence>
<dbReference type="EC" id="2.3.3.10" evidence="5"/>
<feature type="active site" description="Acyl-thioester intermediate" evidence="3">
    <location>
        <position position="126"/>
    </location>
</feature>
<keyword evidence="5" id="KW-0756">Sterol biosynthesis</keyword>
<keyword evidence="2 5" id="KW-0808">Transferase</keyword>
<feature type="active site" description="Proton donor/acceptor" evidence="3">
    <location>
        <position position="251"/>
    </location>
</feature>
<dbReference type="InParanoid" id="A2FZ93"/>
<dbReference type="VEuPathDB" id="TrichDB:TVAGG3_1040680"/>
<comment type="pathway">
    <text evidence="5">Metabolic intermediate biosynthesis; (R)-mevalonate biosynthesis; (R)-mevalonate from acetyl-CoA: step 2/3.</text>
</comment>
<dbReference type="eggNOG" id="KOG1393">
    <property type="taxonomic scope" value="Eukaryota"/>
</dbReference>
<feature type="active site" description="Proton donor/acceptor" evidence="3">
    <location>
        <position position="94"/>
    </location>
</feature>
<keyword evidence="5" id="KW-1207">Sterol metabolism</keyword>
<dbReference type="FunCoup" id="A2FZ93">
    <property type="interactions" value="332"/>
</dbReference>
<evidence type="ECO:0000313" key="9">
    <source>
        <dbReference type="Proteomes" id="UP000001542"/>
    </source>
</evidence>
<keyword evidence="9" id="KW-1185">Reference proteome</keyword>
<feature type="binding site" evidence="4">
    <location>
        <position position="218"/>
    </location>
    <ligand>
        <name>CoA</name>
        <dbReference type="ChEBI" id="CHEBI:57287"/>
    </ligand>
</feature>
<evidence type="ECO:0000259" key="6">
    <source>
        <dbReference type="Pfam" id="PF01154"/>
    </source>
</evidence>
<keyword evidence="5" id="KW-0444">Lipid biosynthesis</keyword>
<organism evidence="8 9">
    <name type="scientific">Trichomonas vaginalis (strain ATCC PRA-98 / G3)</name>
    <dbReference type="NCBI Taxonomy" id="412133"/>
    <lineage>
        <taxon>Eukaryota</taxon>
        <taxon>Metamonada</taxon>
        <taxon>Parabasalia</taxon>
        <taxon>Trichomonadida</taxon>
        <taxon>Trichomonadidae</taxon>
        <taxon>Trichomonas</taxon>
    </lineage>
</organism>
<dbReference type="SMR" id="A2FZ93"/>
<comment type="similarity">
    <text evidence="1 5">Belongs to the thiolase-like superfamily. HMG-CoA synthase family.</text>
</comment>
<evidence type="ECO:0000259" key="7">
    <source>
        <dbReference type="Pfam" id="PF08540"/>
    </source>
</evidence>
<feature type="domain" description="Hydroxymethylglutaryl-coenzyme A synthase N-terminal" evidence="6">
    <location>
        <begin position="4"/>
        <end position="183"/>
    </location>
</feature>
<dbReference type="PANTHER" id="PTHR43323">
    <property type="entry name" value="3-HYDROXY-3-METHYLGLUTARYL COENZYME A SYNTHASE"/>
    <property type="match status" value="1"/>
</dbReference>
<dbReference type="RefSeq" id="XP_001302712.1">
    <property type="nucleotide sequence ID" value="XM_001302711.1"/>
</dbReference>
<dbReference type="Pfam" id="PF08540">
    <property type="entry name" value="HMG_CoA_synt_C"/>
    <property type="match status" value="1"/>
</dbReference>
<feature type="domain" description="Hydroxymethylglutaryl-coenzyme A synthase C-terminal" evidence="7">
    <location>
        <begin position="184"/>
        <end position="432"/>
    </location>
</feature>
<dbReference type="Proteomes" id="UP000001542">
    <property type="component" value="Unassembled WGS sequence"/>
</dbReference>
<keyword evidence="5" id="KW-0752">Steroid biosynthesis</keyword>
<proteinExistence type="inferred from homology"/>
<dbReference type="InterPro" id="IPR016039">
    <property type="entry name" value="Thiolase-like"/>
</dbReference>
<gene>
    <name evidence="8" type="ORF">TVAG_438940</name>
</gene>
<dbReference type="FunFam" id="3.40.47.10:FF:000008">
    <property type="entry name" value="3-hydroxy-3-methylglutaryl coenzyme A synthase"/>
    <property type="match status" value="1"/>
</dbReference>
<reference evidence="8" key="2">
    <citation type="journal article" date="2007" name="Science">
        <title>Draft genome sequence of the sexually transmitted pathogen Trichomonas vaginalis.</title>
        <authorList>
            <person name="Carlton J.M."/>
            <person name="Hirt R.P."/>
            <person name="Silva J.C."/>
            <person name="Delcher A.L."/>
            <person name="Schatz M."/>
            <person name="Zhao Q."/>
            <person name="Wortman J.R."/>
            <person name="Bidwell S.L."/>
            <person name="Alsmark U.C.M."/>
            <person name="Besteiro S."/>
            <person name="Sicheritz-Ponten T."/>
            <person name="Noel C.J."/>
            <person name="Dacks J.B."/>
            <person name="Foster P.G."/>
            <person name="Simillion C."/>
            <person name="Van de Peer Y."/>
            <person name="Miranda-Saavedra D."/>
            <person name="Barton G.J."/>
            <person name="Westrop G.D."/>
            <person name="Mueller S."/>
            <person name="Dessi D."/>
            <person name="Fiori P.L."/>
            <person name="Ren Q."/>
            <person name="Paulsen I."/>
            <person name="Zhang H."/>
            <person name="Bastida-Corcuera F.D."/>
            <person name="Simoes-Barbosa A."/>
            <person name="Brown M.T."/>
            <person name="Hayes R.D."/>
            <person name="Mukherjee M."/>
            <person name="Okumura C.Y."/>
            <person name="Schneider R."/>
            <person name="Smith A.J."/>
            <person name="Vanacova S."/>
            <person name="Villalvazo M."/>
            <person name="Haas B.J."/>
            <person name="Pertea M."/>
            <person name="Feldblyum T.V."/>
            <person name="Utterback T.R."/>
            <person name="Shu C.L."/>
            <person name="Osoegawa K."/>
            <person name="de Jong P.J."/>
            <person name="Hrdy I."/>
            <person name="Horvathova L."/>
            <person name="Zubacova Z."/>
            <person name="Dolezal P."/>
            <person name="Malik S.B."/>
            <person name="Logsdon J.M. Jr."/>
            <person name="Henze K."/>
            <person name="Gupta A."/>
            <person name="Wang C.C."/>
            <person name="Dunne R.L."/>
            <person name="Upcroft J.A."/>
            <person name="Upcroft P."/>
            <person name="White O."/>
            <person name="Salzberg S.L."/>
            <person name="Tang P."/>
            <person name="Chiu C.-H."/>
            <person name="Lee Y.-S."/>
            <person name="Embley T.M."/>
            <person name="Coombs G.H."/>
            <person name="Mottram J.C."/>
            <person name="Tachezy J."/>
            <person name="Fraser-Liggett C.M."/>
            <person name="Johnson P.J."/>
        </authorList>
    </citation>
    <scope>NUCLEOTIDE SEQUENCE [LARGE SCALE GENOMIC DNA]</scope>
    <source>
        <strain evidence="8">G3</strain>
    </source>
</reference>
<evidence type="ECO:0000256" key="4">
    <source>
        <dbReference type="PIRSR" id="PIRSR610122-2"/>
    </source>
</evidence>
<dbReference type="OMA" id="DDAYNWI"/>
<dbReference type="NCBIfam" id="TIGR01833">
    <property type="entry name" value="HMG-CoA-S_euk"/>
    <property type="match status" value="1"/>
</dbReference>
<dbReference type="Pfam" id="PF01154">
    <property type="entry name" value="HMG_CoA_synt_N"/>
    <property type="match status" value="1"/>
</dbReference>
<dbReference type="Gene3D" id="3.40.47.10">
    <property type="match status" value="1"/>
</dbReference>
<dbReference type="InterPro" id="IPR013528">
    <property type="entry name" value="HMG_CoA_synth_N"/>
</dbReference>
<dbReference type="GO" id="GO:0004421">
    <property type="term" value="F:hydroxymethylglutaryl-CoA synthase activity"/>
    <property type="evidence" value="ECO:0000318"/>
    <property type="project" value="GO_Central"/>
</dbReference>
<reference evidence="8" key="1">
    <citation type="submission" date="2006-10" db="EMBL/GenBank/DDBJ databases">
        <authorList>
            <person name="Amadeo P."/>
            <person name="Zhao Q."/>
            <person name="Wortman J."/>
            <person name="Fraser-Liggett C."/>
            <person name="Carlton J."/>
        </authorList>
    </citation>
    <scope>NUCLEOTIDE SEQUENCE</scope>
    <source>
        <strain evidence="8">G3</strain>
    </source>
</reference>
<comment type="function">
    <text evidence="5">Catalyzes the condensation of acetyl-CoA with acetoacetyl-CoA to form HMG-CoA.</text>
</comment>
<keyword evidence="5" id="KW-0753">Steroid metabolism</keyword>
<dbReference type="EMBL" id="DS114167">
    <property type="protein sequence ID" value="EAX89782.1"/>
    <property type="molecule type" value="Genomic_DNA"/>
</dbReference>
<evidence type="ECO:0000256" key="3">
    <source>
        <dbReference type="PIRSR" id="PIRSR610122-1"/>
    </source>
</evidence>